<evidence type="ECO:0000256" key="1">
    <source>
        <dbReference type="SAM" id="MobiDB-lite"/>
    </source>
</evidence>
<reference evidence="2 3" key="1">
    <citation type="journal article" date="2014" name="Nat. Commun.">
        <title>Klebsormidium flaccidum genome reveals primary factors for plant terrestrial adaptation.</title>
        <authorList>
            <person name="Hori K."/>
            <person name="Maruyama F."/>
            <person name="Fujisawa T."/>
            <person name="Togashi T."/>
            <person name="Yamamoto N."/>
            <person name="Seo M."/>
            <person name="Sato S."/>
            <person name="Yamada T."/>
            <person name="Mori H."/>
            <person name="Tajima N."/>
            <person name="Moriyama T."/>
            <person name="Ikeuchi M."/>
            <person name="Watanabe M."/>
            <person name="Wada H."/>
            <person name="Kobayashi K."/>
            <person name="Saito M."/>
            <person name="Masuda T."/>
            <person name="Sasaki-Sekimoto Y."/>
            <person name="Mashiguchi K."/>
            <person name="Awai K."/>
            <person name="Shimojima M."/>
            <person name="Masuda S."/>
            <person name="Iwai M."/>
            <person name="Nobusawa T."/>
            <person name="Narise T."/>
            <person name="Kondo S."/>
            <person name="Saito H."/>
            <person name="Sato R."/>
            <person name="Murakawa M."/>
            <person name="Ihara Y."/>
            <person name="Oshima-Yamada Y."/>
            <person name="Ohtaka K."/>
            <person name="Satoh M."/>
            <person name="Sonobe K."/>
            <person name="Ishii M."/>
            <person name="Ohtani R."/>
            <person name="Kanamori-Sato M."/>
            <person name="Honoki R."/>
            <person name="Miyazaki D."/>
            <person name="Mochizuki H."/>
            <person name="Umetsu J."/>
            <person name="Higashi K."/>
            <person name="Shibata D."/>
            <person name="Kamiya Y."/>
            <person name="Sato N."/>
            <person name="Nakamura Y."/>
            <person name="Tabata S."/>
            <person name="Ida S."/>
            <person name="Kurokawa K."/>
            <person name="Ohta H."/>
        </authorList>
    </citation>
    <scope>NUCLEOTIDE SEQUENCE [LARGE SCALE GENOMIC DNA]</scope>
    <source>
        <strain evidence="2 3">NIES-2285</strain>
    </source>
</reference>
<dbReference type="EMBL" id="DF237307">
    <property type="protein sequence ID" value="GAQ87510.1"/>
    <property type="molecule type" value="Genomic_DNA"/>
</dbReference>
<feature type="compositionally biased region" description="Basic and acidic residues" evidence="1">
    <location>
        <begin position="46"/>
        <end position="60"/>
    </location>
</feature>
<accession>A0A1Y1I988</accession>
<dbReference type="AlphaFoldDB" id="A0A1Y1I988"/>
<feature type="region of interest" description="Disordered" evidence="1">
    <location>
        <begin position="46"/>
        <end position="87"/>
    </location>
</feature>
<sequence>MLQGTSAVPRCVTQGRSVTGACLQVSDGSTKRTRELLCAAPHARMQNDERKAAPDAEGSVHRPRRGTLTLGGAHGGASPPPSALPAHLANNVRHSRAPSIANVSVLDTLFFEDVTTGAKSEHGDSSPLMSPGTSTSGADYEPRQWATDEGPGGEGEAESATPLDPRLALEGALQDADESELATAPFAFASPDRASAVLEQILQPPKQSPSDRAAYSRRGSLQHGDDLPPGHAATPAFMEIYPSPGLSARDRTMSGGPKTVGRWWKDWKERKKEVSNTSRRMLTVALFYWWTAALASGSVRVSETVECSLRTITYGSQQPTTQQRLDLTSFKRSKAEIARVHSR</sequence>
<feature type="region of interest" description="Disordered" evidence="1">
    <location>
        <begin position="117"/>
        <end position="162"/>
    </location>
</feature>
<dbReference type="Proteomes" id="UP000054558">
    <property type="component" value="Unassembled WGS sequence"/>
</dbReference>
<organism evidence="2 3">
    <name type="scientific">Klebsormidium nitens</name>
    <name type="common">Green alga</name>
    <name type="synonym">Ulothrix nitens</name>
    <dbReference type="NCBI Taxonomy" id="105231"/>
    <lineage>
        <taxon>Eukaryota</taxon>
        <taxon>Viridiplantae</taxon>
        <taxon>Streptophyta</taxon>
        <taxon>Klebsormidiophyceae</taxon>
        <taxon>Klebsormidiales</taxon>
        <taxon>Klebsormidiaceae</taxon>
        <taxon>Klebsormidium</taxon>
    </lineage>
</organism>
<evidence type="ECO:0000313" key="2">
    <source>
        <dbReference type="EMBL" id="GAQ87510.1"/>
    </source>
</evidence>
<feature type="compositionally biased region" description="Polar residues" evidence="1">
    <location>
        <begin position="127"/>
        <end position="137"/>
    </location>
</feature>
<name>A0A1Y1I988_KLENI</name>
<protein>
    <submittedName>
        <fullName evidence="2">Uncharacterized protein</fullName>
    </submittedName>
</protein>
<proteinExistence type="predicted"/>
<feature type="region of interest" description="Disordered" evidence="1">
    <location>
        <begin position="202"/>
        <end position="238"/>
    </location>
</feature>
<keyword evidence="3" id="KW-1185">Reference proteome</keyword>
<evidence type="ECO:0000313" key="3">
    <source>
        <dbReference type="Proteomes" id="UP000054558"/>
    </source>
</evidence>
<gene>
    <name evidence="2" type="ORF">KFL_003580040</name>
</gene>